<keyword evidence="4" id="KW-0132">Cell division</keyword>
<gene>
    <name evidence="4" type="primary">zapB</name>
    <name evidence="4" type="ORF">ACFFLH_11885</name>
</gene>
<feature type="coiled-coil region" evidence="3">
    <location>
        <begin position="6"/>
        <end position="47"/>
    </location>
</feature>
<dbReference type="Pfam" id="PF06005">
    <property type="entry name" value="ZapB"/>
    <property type="match status" value="1"/>
</dbReference>
<reference evidence="4 5" key="1">
    <citation type="submission" date="2024-09" db="EMBL/GenBank/DDBJ databases">
        <authorList>
            <person name="Sun Q."/>
            <person name="Mori K."/>
        </authorList>
    </citation>
    <scope>NUCLEOTIDE SEQUENCE [LARGE SCALE GENOMIC DNA]</scope>
    <source>
        <strain evidence="4 5">ATCC 51285</strain>
    </source>
</reference>
<keyword evidence="1 3" id="KW-0175">Coiled coil</keyword>
<evidence type="ECO:0000256" key="2">
    <source>
        <dbReference type="ARBA" id="ARBA00023210"/>
    </source>
</evidence>
<keyword evidence="2" id="KW-0131">Cell cycle</keyword>
<keyword evidence="5" id="KW-1185">Reference proteome</keyword>
<sequence>MPNELLANLDRKIQSLIEEVELLRLEVNELRQAKSHLEQERSDWETSVKGLLSKFEQIENA</sequence>
<evidence type="ECO:0000313" key="5">
    <source>
        <dbReference type="Proteomes" id="UP001589628"/>
    </source>
</evidence>
<dbReference type="Proteomes" id="UP001589628">
    <property type="component" value="Unassembled WGS sequence"/>
</dbReference>
<name>A0ABV5ZCT8_9GAMM</name>
<evidence type="ECO:0000256" key="3">
    <source>
        <dbReference type="SAM" id="Coils"/>
    </source>
</evidence>
<comment type="caution">
    <text evidence="4">The sequence shown here is derived from an EMBL/GenBank/DDBJ whole genome shotgun (WGS) entry which is preliminary data.</text>
</comment>
<keyword evidence="2" id="KW-0717">Septation</keyword>
<proteinExistence type="predicted"/>
<dbReference type="Gene3D" id="1.20.5.340">
    <property type="match status" value="1"/>
</dbReference>
<evidence type="ECO:0000313" key="4">
    <source>
        <dbReference type="EMBL" id="MFB9887109.1"/>
    </source>
</evidence>
<dbReference type="InterPro" id="IPR009252">
    <property type="entry name" value="Cell_div_ZapB"/>
</dbReference>
<accession>A0ABV5ZCT8</accession>
<evidence type="ECO:0000256" key="1">
    <source>
        <dbReference type="ARBA" id="ARBA00023054"/>
    </source>
</evidence>
<dbReference type="GO" id="GO:0051301">
    <property type="term" value="P:cell division"/>
    <property type="evidence" value="ECO:0007669"/>
    <property type="project" value="UniProtKB-KW"/>
</dbReference>
<organism evidence="4 5">
    <name type="scientific">Balneatrix alpica</name>
    <dbReference type="NCBI Taxonomy" id="75684"/>
    <lineage>
        <taxon>Bacteria</taxon>
        <taxon>Pseudomonadati</taxon>
        <taxon>Pseudomonadota</taxon>
        <taxon>Gammaproteobacteria</taxon>
        <taxon>Oceanospirillales</taxon>
        <taxon>Balneatrichaceae</taxon>
        <taxon>Balneatrix</taxon>
    </lineage>
</organism>
<dbReference type="EMBL" id="JBHLZN010000004">
    <property type="protein sequence ID" value="MFB9887109.1"/>
    <property type="molecule type" value="Genomic_DNA"/>
</dbReference>
<dbReference type="RefSeq" id="WP_027314286.1">
    <property type="nucleotide sequence ID" value="NZ_JAUESS010000004.1"/>
</dbReference>
<protein>
    <submittedName>
        <fullName evidence="4">Cell division protein ZapB</fullName>
    </submittedName>
</protein>